<reference evidence="3 4" key="1">
    <citation type="submission" date="2024-09" db="EMBL/GenBank/DDBJ databases">
        <title>Chromosome-scale assembly of Riccia sorocarpa.</title>
        <authorList>
            <person name="Paukszto L."/>
        </authorList>
    </citation>
    <scope>NUCLEOTIDE SEQUENCE [LARGE SCALE GENOMIC DNA]</scope>
    <source>
        <strain evidence="3">LP-2024</strain>
        <tissue evidence="3">Aerial parts of the thallus</tissue>
    </source>
</reference>
<dbReference type="AlphaFoldDB" id="A0ABD3HPN9"/>
<dbReference type="InterPro" id="IPR026960">
    <property type="entry name" value="RVT-Znf"/>
</dbReference>
<proteinExistence type="predicted"/>
<dbReference type="Pfam" id="PF00078">
    <property type="entry name" value="RVT_1"/>
    <property type="match status" value="1"/>
</dbReference>
<feature type="domain" description="Reverse transcriptase" evidence="1">
    <location>
        <begin position="22"/>
        <end position="114"/>
    </location>
</feature>
<evidence type="ECO:0000313" key="4">
    <source>
        <dbReference type="Proteomes" id="UP001633002"/>
    </source>
</evidence>
<comment type="caution">
    <text evidence="3">The sequence shown here is derived from an EMBL/GenBank/DDBJ whole genome shotgun (WGS) entry which is preliminary data.</text>
</comment>
<dbReference type="Pfam" id="PF13966">
    <property type="entry name" value="zf-RVT"/>
    <property type="match status" value="1"/>
</dbReference>
<dbReference type="Proteomes" id="UP001633002">
    <property type="component" value="Unassembled WGS sequence"/>
</dbReference>
<name>A0ABD3HPN9_9MARC</name>
<dbReference type="EMBL" id="JBJQOH010000003">
    <property type="protein sequence ID" value="KAL3693528.1"/>
    <property type="molecule type" value="Genomic_DNA"/>
</dbReference>
<evidence type="ECO:0000313" key="3">
    <source>
        <dbReference type="EMBL" id="KAL3693528.1"/>
    </source>
</evidence>
<feature type="domain" description="Reverse transcriptase zinc-binding" evidence="2">
    <location>
        <begin position="270"/>
        <end position="345"/>
    </location>
</feature>
<protein>
    <recommendedName>
        <fullName evidence="5">Reverse transcriptase zinc-binding domain-containing protein</fullName>
    </recommendedName>
</protein>
<accession>A0ABD3HPN9</accession>
<evidence type="ECO:0000259" key="2">
    <source>
        <dbReference type="Pfam" id="PF13966"/>
    </source>
</evidence>
<gene>
    <name evidence="3" type="ORF">R1sor_007179</name>
</gene>
<sequence length="460" mass="53208">MPRNKAPGLDALTPEGLRKQWRRGVRQGCPLAPLLFALATIPLISMLQKATDQQRLKAVQLQTGVSVVTSLYADNTVIFPQVDQDSFHQLQRILDTYCTASGGQLNLNNLEFVLLGKSSALPDWLRNCGAKYISPSDQLRLYTFSPTAVQIPVDVTLFQFLRCIAKGDQAMSRSWWRLLTNARIRTTLQVLRYRPLLPNLLPSTVPSLVLQQILSKFQSLSTFPIYHPSWWVSSATPSCTDTGAVAKFYYSCLPDLSEQMEAYICKVWSIPRDLIDWSHWFNTIFRQPYHRCESLWLWRMAYGAFFTGTRLQRMRLPNAECAFCHEDPESVRHLFLSCPRWSDTWQRIYNMFPPLWQIRLENLFHFFVLAPQAPDTFAMAVFMVQLWRHFWHLRCSLLYDNSLIRPSVIEALVGAVDHLVTRAQQHSSHLRFWTTTIATITVHLPPSLRIRYHQPPLLLT</sequence>
<evidence type="ECO:0008006" key="5">
    <source>
        <dbReference type="Google" id="ProtNLM"/>
    </source>
</evidence>
<organism evidence="3 4">
    <name type="scientific">Riccia sorocarpa</name>
    <dbReference type="NCBI Taxonomy" id="122646"/>
    <lineage>
        <taxon>Eukaryota</taxon>
        <taxon>Viridiplantae</taxon>
        <taxon>Streptophyta</taxon>
        <taxon>Embryophyta</taxon>
        <taxon>Marchantiophyta</taxon>
        <taxon>Marchantiopsida</taxon>
        <taxon>Marchantiidae</taxon>
        <taxon>Marchantiales</taxon>
        <taxon>Ricciaceae</taxon>
        <taxon>Riccia</taxon>
    </lineage>
</organism>
<keyword evidence="4" id="KW-1185">Reference proteome</keyword>
<dbReference type="InterPro" id="IPR000477">
    <property type="entry name" value="RT_dom"/>
</dbReference>
<evidence type="ECO:0000259" key="1">
    <source>
        <dbReference type="Pfam" id="PF00078"/>
    </source>
</evidence>